<dbReference type="AlphaFoldDB" id="A0AAV4AMA4"/>
<keyword evidence="3" id="KW-1185">Reference proteome</keyword>
<sequence length="85" mass="9745">MKKKKRKLMNGDNDDEDRNDGDDYDDDDDDDHKDHDGGVVSNHSPPRSAFRKNYVKPPIGDFKISGKKKFISLDKSFQSLKNTES</sequence>
<reference evidence="2 3" key="1">
    <citation type="journal article" date="2021" name="Elife">
        <title>Chloroplast acquisition without the gene transfer in kleptoplastic sea slugs, Plakobranchus ocellatus.</title>
        <authorList>
            <person name="Maeda T."/>
            <person name="Takahashi S."/>
            <person name="Yoshida T."/>
            <person name="Shimamura S."/>
            <person name="Takaki Y."/>
            <person name="Nagai Y."/>
            <person name="Toyoda A."/>
            <person name="Suzuki Y."/>
            <person name="Arimoto A."/>
            <person name="Ishii H."/>
            <person name="Satoh N."/>
            <person name="Nishiyama T."/>
            <person name="Hasebe M."/>
            <person name="Maruyama T."/>
            <person name="Minagawa J."/>
            <person name="Obokata J."/>
            <person name="Shigenobu S."/>
        </authorList>
    </citation>
    <scope>NUCLEOTIDE SEQUENCE [LARGE SCALE GENOMIC DNA]</scope>
</reference>
<dbReference type="EMBL" id="BLXT01003952">
    <property type="protein sequence ID" value="GFO08423.1"/>
    <property type="molecule type" value="Genomic_DNA"/>
</dbReference>
<protein>
    <submittedName>
        <fullName evidence="2">Uncharacterized protein</fullName>
    </submittedName>
</protein>
<evidence type="ECO:0000313" key="3">
    <source>
        <dbReference type="Proteomes" id="UP000735302"/>
    </source>
</evidence>
<feature type="compositionally biased region" description="Acidic residues" evidence="1">
    <location>
        <begin position="12"/>
        <end position="31"/>
    </location>
</feature>
<name>A0AAV4AMA4_9GAST</name>
<organism evidence="2 3">
    <name type="scientific">Plakobranchus ocellatus</name>
    <dbReference type="NCBI Taxonomy" id="259542"/>
    <lineage>
        <taxon>Eukaryota</taxon>
        <taxon>Metazoa</taxon>
        <taxon>Spiralia</taxon>
        <taxon>Lophotrochozoa</taxon>
        <taxon>Mollusca</taxon>
        <taxon>Gastropoda</taxon>
        <taxon>Heterobranchia</taxon>
        <taxon>Euthyneura</taxon>
        <taxon>Panpulmonata</taxon>
        <taxon>Sacoglossa</taxon>
        <taxon>Placobranchoidea</taxon>
        <taxon>Plakobranchidae</taxon>
        <taxon>Plakobranchus</taxon>
    </lineage>
</organism>
<proteinExistence type="predicted"/>
<gene>
    <name evidence="2" type="ORF">PoB_003492800</name>
</gene>
<accession>A0AAV4AMA4</accession>
<dbReference type="Proteomes" id="UP000735302">
    <property type="component" value="Unassembled WGS sequence"/>
</dbReference>
<feature type="region of interest" description="Disordered" evidence="1">
    <location>
        <begin position="1"/>
        <end position="61"/>
    </location>
</feature>
<evidence type="ECO:0000256" key="1">
    <source>
        <dbReference type="SAM" id="MobiDB-lite"/>
    </source>
</evidence>
<comment type="caution">
    <text evidence="2">The sequence shown here is derived from an EMBL/GenBank/DDBJ whole genome shotgun (WGS) entry which is preliminary data.</text>
</comment>
<evidence type="ECO:0000313" key="2">
    <source>
        <dbReference type="EMBL" id="GFO08423.1"/>
    </source>
</evidence>